<dbReference type="Gene3D" id="1.10.260.40">
    <property type="entry name" value="lambda repressor-like DNA-binding domains"/>
    <property type="match status" value="1"/>
</dbReference>
<dbReference type="PANTHER" id="PTHR30146">
    <property type="entry name" value="LACI-RELATED TRANSCRIPTIONAL REPRESSOR"/>
    <property type="match status" value="1"/>
</dbReference>
<dbReference type="GO" id="GO:0003677">
    <property type="term" value="F:DNA binding"/>
    <property type="evidence" value="ECO:0007669"/>
    <property type="project" value="UniProtKB-KW"/>
</dbReference>
<dbReference type="Proteomes" id="UP001500459">
    <property type="component" value="Unassembled WGS sequence"/>
</dbReference>
<keyword evidence="2 5" id="KW-0238">DNA-binding</keyword>
<dbReference type="SMART" id="SM00354">
    <property type="entry name" value="HTH_LACI"/>
    <property type="match status" value="1"/>
</dbReference>
<accession>A0ABP6UUX6</accession>
<dbReference type="SUPFAM" id="SSF47413">
    <property type="entry name" value="lambda repressor-like DNA-binding domains"/>
    <property type="match status" value="1"/>
</dbReference>
<feature type="domain" description="HTH lacI-type" evidence="4">
    <location>
        <begin position="5"/>
        <end position="59"/>
    </location>
</feature>
<organism evidence="5 6">
    <name type="scientific">Aquimarina addita</name>
    <dbReference type="NCBI Taxonomy" id="870485"/>
    <lineage>
        <taxon>Bacteria</taxon>
        <taxon>Pseudomonadati</taxon>
        <taxon>Bacteroidota</taxon>
        <taxon>Flavobacteriia</taxon>
        <taxon>Flavobacteriales</taxon>
        <taxon>Flavobacteriaceae</taxon>
        <taxon>Aquimarina</taxon>
    </lineage>
</organism>
<reference evidence="6" key="1">
    <citation type="journal article" date="2019" name="Int. J. Syst. Evol. Microbiol.">
        <title>The Global Catalogue of Microorganisms (GCM) 10K type strain sequencing project: providing services to taxonomists for standard genome sequencing and annotation.</title>
        <authorList>
            <consortium name="The Broad Institute Genomics Platform"/>
            <consortium name="The Broad Institute Genome Sequencing Center for Infectious Disease"/>
            <person name="Wu L."/>
            <person name="Ma J."/>
        </authorList>
    </citation>
    <scope>NUCLEOTIDE SEQUENCE [LARGE SCALE GENOMIC DNA]</scope>
    <source>
        <strain evidence="6">JCM 17106</strain>
    </source>
</reference>
<sequence>MRQKITLKHIAKELDISISTVSKALKGNKEISEDTRLKVKAFAKLYNYKPNNIALSLKNRKTKTIAVIIPEILHHFFAKVIRGIERVANKNGYQVIICSSNNSFDREVINFEMLASGSADGFILSIAKETLQNQDYHHITETISQGMPVVLFDRVADGIFCDKIIVDDTRGAQDAVMHLLAQGSRRIVLLTTVDYINVGNLRTQGYLRALKAYDLEIDETLILKIEDVDNCEGEILSFLEEKEFDGIFAVNELFAVLATKAVRLQNKSIPDDVAIIGFSDGLLSKHASPTLTTVSQHGEQMGEKAAELLIHKLENQQQGLEEYRTIIIDTELIHRASTRE</sequence>
<dbReference type="CDD" id="cd06267">
    <property type="entry name" value="PBP1_LacI_sugar_binding-like"/>
    <property type="match status" value="1"/>
</dbReference>
<evidence type="ECO:0000256" key="2">
    <source>
        <dbReference type="ARBA" id="ARBA00023125"/>
    </source>
</evidence>
<dbReference type="InterPro" id="IPR000843">
    <property type="entry name" value="HTH_LacI"/>
</dbReference>
<keyword evidence="6" id="KW-1185">Reference proteome</keyword>
<dbReference type="SUPFAM" id="SSF53822">
    <property type="entry name" value="Periplasmic binding protein-like I"/>
    <property type="match status" value="1"/>
</dbReference>
<dbReference type="InterPro" id="IPR010982">
    <property type="entry name" value="Lambda_DNA-bd_dom_sf"/>
</dbReference>
<evidence type="ECO:0000313" key="6">
    <source>
        <dbReference type="Proteomes" id="UP001500459"/>
    </source>
</evidence>
<evidence type="ECO:0000259" key="4">
    <source>
        <dbReference type="PROSITE" id="PS50932"/>
    </source>
</evidence>
<dbReference type="CDD" id="cd01392">
    <property type="entry name" value="HTH_LacI"/>
    <property type="match status" value="1"/>
</dbReference>
<keyword evidence="1" id="KW-0805">Transcription regulation</keyword>
<dbReference type="InterPro" id="IPR028082">
    <property type="entry name" value="Peripla_BP_I"/>
</dbReference>
<gene>
    <name evidence="5" type="ORF">GCM10022393_41550</name>
</gene>
<keyword evidence="3" id="KW-0804">Transcription</keyword>
<dbReference type="InterPro" id="IPR046335">
    <property type="entry name" value="LacI/GalR-like_sensor"/>
</dbReference>
<evidence type="ECO:0000256" key="1">
    <source>
        <dbReference type="ARBA" id="ARBA00023015"/>
    </source>
</evidence>
<dbReference type="PROSITE" id="PS50932">
    <property type="entry name" value="HTH_LACI_2"/>
    <property type="match status" value="1"/>
</dbReference>
<evidence type="ECO:0000313" key="5">
    <source>
        <dbReference type="EMBL" id="GAA3522631.1"/>
    </source>
</evidence>
<dbReference type="RefSeq" id="WP_344930783.1">
    <property type="nucleotide sequence ID" value="NZ_BAABCW010000030.1"/>
</dbReference>
<dbReference type="Gene3D" id="3.40.50.2300">
    <property type="match status" value="2"/>
</dbReference>
<protein>
    <submittedName>
        <fullName evidence="5">LacI family DNA-binding transcriptional regulator</fullName>
    </submittedName>
</protein>
<dbReference type="Pfam" id="PF00356">
    <property type="entry name" value="LacI"/>
    <property type="match status" value="1"/>
</dbReference>
<dbReference type="Pfam" id="PF13377">
    <property type="entry name" value="Peripla_BP_3"/>
    <property type="match status" value="1"/>
</dbReference>
<comment type="caution">
    <text evidence="5">The sequence shown here is derived from an EMBL/GenBank/DDBJ whole genome shotgun (WGS) entry which is preliminary data.</text>
</comment>
<dbReference type="EMBL" id="BAABCW010000030">
    <property type="protein sequence ID" value="GAA3522631.1"/>
    <property type="molecule type" value="Genomic_DNA"/>
</dbReference>
<dbReference type="PANTHER" id="PTHR30146:SF109">
    <property type="entry name" value="HTH-TYPE TRANSCRIPTIONAL REGULATOR GALS"/>
    <property type="match status" value="1"/>
</dbReference>
<proteinExistence type="predicted"/>
<name>A0ABP6UUX6_9FLAO</name>
<evidence type="ECO:0000256" key="3">
    <source>
        <dbReference type="ARBA" id="ARBA00023163"/>
    </source>
</evidence>